<dbReference type="SUPFAM" id="SSF52540">
    <property type="entry name" value="P-loop containing nucleoside triphosphate hydrolases"/>
    <property type="match status" value="1"/>
</dbReference>
<dbReference type="Gene3D" id="3.40.50.300">
    <property type="entry name" value="P-loop containing nucleotide triphosphate hydrolases"/>
    <property type="match status" value="1"/>
</dbReference>
<evidence type="ECO:0000256" key="2">
    <source>
        <dbReference type="ARBA" id="ARBA00022840"/>
    </source>
</evidence>
<evidence type="ECO:0000313" key="5">
    <source>
        <dbReference type="Proteomes" id="UP000067061"/>
    </source>
</evidence>
<dbReference type="PANTHER" id="PTHR11638">
    <property type="entry name" value="ATP-DEPENDENT CLP PROTEASE"/>
    <property type="match status" value="1"/>
</dbReference>
<dbReference type="SMART" id="SM00382">
    <property type="entry name" value="AAA"/>
    <property type="match status" value="1"/>
</dbReference>
<dbReference type="GO" id="GO:0034605">
    <property type="term" value="P:cellular response to heat"/>
    <property type="evidence" value="ECO:0007669"/>
    <property type="project" value="TreeGrafter"/>
</dbReference>
<dbReference type="GO" id="GO:0005737">
    <property type="term" value="C:cytoplasm"/>
    <property type="evidence" value="ECO:0007669"/>
    <property type="project" value="TreeGrafter"/>
</dbReference>
<gene>
    <name evidence="4" type="ORF">RO02_00735</name>
</gene>
<protein>
    <recommendedName>
        <fullName evidence="3">AAA+ ATPase domain-containing protein</fullName>
    </recommendedName>
</protein>
<evidence type="ECO:0000256" key="1">
    <source>
        <dbReference type="ARBA" id="ARBA00022741"/>
    </source>
</evidence>
<dbReference type="InterPro" id="IPR003593">
    <property type="entry name" value="AAA+_ATPase"/>
</dbReference>
<dbReference type="PANTHER" id="PTHR11638:SF18">
    <property type="entry name" value="HEAT SHOCK PROTEIN 104"/>
    <property type="match status" value="1"/>
</dbReference>
<dbReference type="RefSeq" id="WP_060495666.1">
    <property type="nucleotide sequence ID" value="NZ_CP013121.1"/>
</dbReference>
<dbReference type="InterPro" id="IPR027417">
    <property type="entry name" value="P-loop_NTPase"/>
</dbReference>
<keyword evidence="2" id="KW-0067">ATP-binding</keyword>
<name>A0AAC9F023_FUSNP</name>
<dbReference type="Pfam" id="PF00004">
    <property type="entry name" value="AAA"/>
    <property type="match status" value="1"/>
</dbReference>
<dbReference type="InterPro" id="IPR003959">
    <property type="entry name" value="ATPase_AAA_core"/>
</dbReference>
<reference evidence="4 5" key="1">
    <citation type="submission" date="2015-11" db="EMBL/GenBank/DDBJ databases">
        <authorList>
            <person name="Kook J.-K."/>
            <person name="Park S.-N."/>
            <person name="Lim Y.K."/>
            <person name="Jo E."/>
        </authorList>
    </citation>
    <scope>NUCLEOTIDE SEQUENCE [LARGE SCALE GENOMIC DNA]</scope>
    <source>
        <strain evidence="4 5">ChDC F306</strain>
    </source>
</reference>
<dbReference type="AlphaFoldDB" id="A0AAC9F023"/>
<feature type="domain" description="AAA+ ATPase" evidence="3">
    <location>
        <begin position="121"/>
        <end position="252"/>
    </location>
</feature>
<evidence type="ECO:0000259" key="3">
    <source>
        <dbReference type="SMART" id="SM00382"/>
    </source>
</evidence>
<dbReference type="EMBL" id="CP013121">
    <property type="protein sequence ID" value="ALM93190.1"/>
    <property type="molecule type" value="Genomic_DNA"/>
</dbReference>
<dbReference type="Proteomes" id="UP000067061">
    <property type="component" value="Chromosome"/>
</dbReference>
<organism evidence="4 5">
    <name type="scientific">Fusobacterium nucleatum subsp. polymorphum</name>
    <name type="common">Fusobacterium polymorphum</name>
    <dbReference type="NCBI Taxonomy" id="76857"/>
    <lineage>
        <taxon>Bacteria</taxon>
        <taxon>Fusobacteriati</taxon>
        <taxon>Fusobacteriota</taxon>
        <taxon>Fusobacteriia</taxon>
        <taxon>Fusobacteriales</taxon>
        <taxon>Fusobacteriaceae</taxon>
        <taxon>Fusobacterium</taxon>
    </lineage>
</organism>
<evidence type="ECO:0000313" key="4">
    <source>
        <dbReference type="EMBL" id="ALM93190.1"/>
    </source>
</evidence>
<dbReference type="GO" id="GO:0005524">
    <property type="term" value="F:ATP binding"/>
    <property type="evidence" value="ECO:0007669"/>
    <property type="project" value="UniProtKB-KW"/>
</dbReference>
<accession>A0AAC9F023</accession>
<proteinExistence type="predicted"/>
<dbReference type="InterPro" id="IPR050130">
    <property type="entry name" value="ClpA_ClpB"/>
</dbReference>
<keyword evidence="1" id="KW-0547">Nucleotide-binding</keyword>
<dbReference type="GO" id="GO:0016887">
    <property type="term" value="F:ATP hydrolysis activity"/>
    <property type="evidence" value="ECO:0007669"/>
    <property type="project" value="InterPro"/>
</dbReference>
<dbReference type="CDD" id="cd00009">
    <property type="entry name" value="AAA"/>
    <property type="match status" value="1"/>
</dbReference>
<sequence length="336" mass="39140">MKISVFEFFSLIIEKKYPVYVNEKKVEDLSLIKKMINETRLEKYYLDYTPPFNEIFINKYFMENEVIKEFITKNKIKVKLAEDIKNHQETLPFTYSLINTHNFFERENELYLLEILLNKKIKSNILLLGEEGVGKTALVAELSKKYKILGLNLAEMIAGTHLRGAFEKRIEMVLEKCIENKIVLFIDEIHSVYTLGNSEGGISLSNILKPYLSQGELKVIGATTIDEVKILKADKAFMRRFFILEIYPLNYENIKKNIKLIKESFISLYNINIEDEHLLYILENLNKKIKPNLLLDSFLDSIDIILSIAEKENIVNINKNNIDNILAIMKNVNLIS</sequence>